<evidence type="ECO:0000256" key="2">
    <source>
        <dbReference type="ARBA" id="ARBA00022664"/>
    </source>
</evidence>
<evidence type="ECO:0000256" key="1">
    <source>
        <dbReference type="ARBA" id="ARBA00004123"/>
    </source>
</evidence>
<evidence type="ECO:0000313" key="8">
    <source>
        <dbReference type="Proteomes" id="UP001152795"/>
    </source>
</evidence>
<keyword evidence="8" id="KW-1185">Reference proteome</keyword>
<evidence type="ECO:0000256" key="4">
    <source>
        <dbReference type="ARBA" id="ARBA00022884"/>
    </source>
</evidence>
<dbReference type="PANTHER" id="PTHR23003:SF62">
    <property type="entry name" value="SERINE_ARGININE (SR)-TYPE SHUTTLING MRNA BINDING PROTEIN NPL3"/>
    <property type="match status" value="1"/>
</dbReference>
<dbReference type="InterPro" id="IPR000504">
    <property type="entry name" value="RRM_dom"/>
</dbReference>
<dbReference type="GO" id="GO:0006397">
    <property type="term" value="P:mRNA processing"/>
    <property type="evidence" value="ECO:0007669"/>
    <property type="project" value="UniProtKB-KW"/>
</dbReference>
<dbReference type="SUPFAM" id="SSF54928">
    <property type="entry name" value="RNA-binding domain, RBD"/>
    <property type="match status" value="1"/>
</dbReference>
<proteinExistence type="predicted"/>
<keyword evidence="2" id="KW-0507">mRNA processing</keyword>
<feature type="compositionally biased region" description="Basic residues" evidence="6">
    <location>
        <begin position="202"/>
        <end position="214"/>
    </location>
</feature>
<keyword evidence="3" id="KW-0677">Repeat</keyword>
<dbReference type="AlphaFoldDB" id="A0A6S7HX95"/>
<dbReference type="Gene3D" id="3.30.70.330">
    <property type="match status" value="2"/>
</dbReference>
<protein>
    <submittedName>
        <fullName evidence="7">Serine arginine-rich splicing factor 1</fullName>
    </submittedName>
</protein>
<dbReference type="OrthoDB" id="1099063at2759"/>
<dbReference type="PROSITE" id="PS50102">
    <property type="entry name" value="RRM"/>
    <property type="match status" value="2"/>
</dbReference>
<feature type="compositionally biased region" description="Gly residues" evidence="6">
    <location>
        <begin position="85"/>
        <end position="108"/>
    </location>
</feature>
<evidence type="ECO:0000256" key="3">
    <source>
        <dbReference type="ARBA" id="ARBA00022737"/>
    </source>
</evidence>
<name>A0A6S7HX95_PARCT</name>
<dbReference type="InterPro" id="IPR012677">
    <property type="entry name" value="Nucleotide-bd_a/b_plait_sf"/>
</dbReference>
<comment type="caution">
    <text evidence="7">The sequence shown here is derived from an EMBL/GenBank/DDBJ whole genome shotgun (WGS) entry which is preliminary data.</text>
</comment>
<evidence type="ECO:0000313" key="7">
    <source>
        <dbReference type="EMBL" id="CAB4008663.1"/>
    </source>
</evidence>
<reference evidence="7" key="1">
    <citation type="submission" date="2020-04" db="EMBL/GenBank/DDBJ databases">
        <authorList>
            <person name="Alioto T."/>
            <person name="Alioto T."/>
            <person name="Gomez Garrido J."/>
        </authorList>
    </citation>
    <scope>NUCLEOTIDE SEQUENCE</scope>
    <source>
        <strain evidence="7">A484AB</strain>
    </source>
</reference>
<feature type="region of interest" description="Disordered" evidence="6">
    <location>
        <begin position="185"/>
        <end position="239"/>
    </location>
</feature>
<accession>A0A6S7HX95</accession>
<keyword evidence="5" id="KW-0539">Nucleus</keyword>
<dbReference type="Proteomes" id="UP001152795">
    <property type="component" value="Unassembled WGS sequence"/>
</dbReference>
<dbReference type="PANTHER" id="PTHR23003">
    <property type="entry name" value="RNA RECOGNITION MOTIF RRM DOMAIN CONTAINING PROTEIN"/>
    <property type="match status" value="1"/>
</dbReference>
<dbReference type="InterPro" id="IPR050374">
    <property type="entry name" value="RRT5_SRSF_SR"/>
</dbReference>
<dbReference type="GO" id="GO:0005634">
    <property type="term" value="C:nucleus"/>
    <property type="evidence" value="ECO:0007669"/>
    <property type="project" value="UniProtKB-SubCell"/>
</dbReference>
<feature type="region of interest" description="Disordered" evidence="6">
    <location>
        <begin position="82"/>
        <end position="116"/>
    </location>
</feature>
<feature type="compositionally biased region" description="Basic residues" evidence="6">
    <location>
        <begin position="221"/>
        <end position="239"/>
    </location>
</feature>
<dbReference type="SMART" id="SM00360">
    <property type="entry name" value="RRM"/>
    <property type="match status" value="2"/>
</dbReference>
<comment type="subcellular location">
    <subcellularLocation>
        <location evidence="1">Nucleus</location>
    </subcellularLocation>
</comment>
<dbReference type="InterPro" id="IPR035979">
    <property type="entry name" value="RBD_domain_sf"/>
</dbReference>
<organism evidence="7 8">
    <name type="scientific">Paramuricea clavata</name>
    <name type="common">Red gorgonian</name>
    <name type="synonym">Violescent sea-whip</name>
    <dbReference type="NCBI Taxonomy" id="317549"/>
    <lineage>
        <taxon>Eukaryota</taxon>
        <taxon>Metazoa</taxon>
        <taxon>Cnidaria</taxon>
        <taxon>Anthozoa</taxon>
        <taxon>Octocorallia</taxon>
        <taxon>Malacalcyonacea</taxon>
        <taxon>Plexauridae</taxon>
        <taxon>Paramuricea</taxon>
    </lineage>
</organism>
<sequence>MDRGNADCRVYVGNLPTDVKTKELDDLFYKYGTIKDISLKKDTRGGQPFAFIEFEDPRDAQDAIRGRDGYDLDGNQLRVELPRSAGGGGGGFRGGRGQGRFGGGGGRGRGGRPFIPRGNGFRVLVKNLPPTGSWQDLKDHMREAGDVMFTDVFNDCTGVVEFARHEDMKRAVRILNDTKFRSHQNETSYVTVEEDESARPGRYSRSRSPRRSRSRSFSPRRYSRSPKRSYSRSRSRSRS</sequence>
<dbReference type="GO" id="GO:0005737">
    <property type="term" value="C:cytoplasm"/>
    <property type="evidence" value="ECO:0007669"/>
    <property type="project" value="TreeGrafter"/>
</dbReference>
<dbReference type="EMBL" id="CACRXK020006192">
    <property type="protein sequence ID" value="CAB4008663.1"/>
    <property type="molecule type" value="Genomic_DNA"/>
</dbReference>
<dbReference type="Pfam" id="PF00076">
    <property type="entry name" value="RRM_1"/>
    <property type="match status" value="2"/>
</dbReference>
<dbReference type="CDD" id="cd12338">
    <property type="entry name" value="RRM1_SRSF1_like"/>
    <property type="match status" value="1"/>
</dbReference>
<evidence type="ECO:0000256" key="6">
    <source>
        <dbReference type="SAM" id="MobiDB-lite"/>
    </source>
</evidence>
<evidence type="ECO:0000256" key="5">
    <source>
        <dbReference type="ARBA" id="ARBA00023242"/>
    </source>
</evidence>
<keyword evidence="4" id="KW-0694">RNA-binding</keyword>
<gene>
    <name evidence="7" type="ORF">PACLA_8A078676</name>
</gene>
<dbReference type="GO" id="GO:0003729">
    <property type="term" value="F:mRNA binding"/>
    <property type="evidence" value="ECO:0007669"/>
    <property type="project" value="TreeGrafter"/>
</dbReference>